<dbReference type="Proteomes" id="UP000007267">
    <property type="component" value="Unassembled WGS sequence"/>
</dbReference>
<keyword evidence="2" id="KW-1185">Reference proteome</keyword>
<dbReference type="PANTHER" id="PTHR45913">
    <property type="entry name" value="EPM2A-INTERACTING PROTEIN 1"/>
    <property type="match status" value="1"/>
</dbReference>
<accession>K7FU09</accession>
<dbReference type="Ensembl" id="ENSPSIT00000011576.1">
    <property type="protein sequence ID" value="ENSPSIP00000011519.1"/>
    <property type="gene ID" value="ENSPSIG00000010386.1"/>
</dbReference>
<dbReference type="PANTHER" id="PTHR45913:SF19">
    <property type="entry name" value="LOW QUALITY PROTEIN: ZINC FINGER BED DOMAIN-CONTAINING PROTEIN 5-LIKE"/>
    <property type="match status" value="1"/>
</dbReference>
<evidence type="ECO:0000313" key="1">
    <source>
        <dbReference type="Ensembl" id="ENSPSIP00000011519.1"/>
    </source>
</evidence>
<sequence length="469" mass="53380">QKKEFEGQKQLFRNTTCVSSNVAALKASFLVAHQIAKAKKPFTIAKELILLAAKGICSELFREVVGQVSVSDNTVSKMIDKIAEDIEEQLLDRINGSPFPFRWMNQPILKTRQWCVCVCVCVCFEDDMHEDLLCVFLLNNTTGAEIFRVLIGYISAKLNWTYCVGVCTDGTAMMTGRLSGFTTSVQEVVPECDSTHCVIHCKILASRKLCRELLDVLHDVIRIVNYIKTHPLNSCLFEFLCKDMDAEHKQLLLHTEVHWLLRGKVLTKVFKLREQPQWFLADKNSPLAAHFNDKIWLAKRLCLSNRFTALNKLSLSLQERIASVFKMADKITAFKTKLERFHTFVDFSEAVGLSKLLSEHLMSLLVAFDWYFPNSKDPKVRILDPFLPANKESSLPPVQEDQLIELASDRELKNLFNASSSLSSFWSKVKCDYSELSTLKTLLPFPSTCLCEMGFSAMTATKTKHRNRL</sequence>
<dbReference type="AlphaFoldDB" id="K7FU09"/>
<name>K7FU09_PELSI</name>
<dbReference type="EMBL" id="AGCU01032573">
    <property type="status" value="NOT_ANNOTATED_CDS"/>
    <property type="molecule type" value="Genomic_DNA"/>
</dbReference>
<reference evidence="2" key="1">
    <citation type="submission" date="2011-10" db="EMBL/GenBank/DDBJ databases">
        <authorList>
            <consortium name="Soft-shell Turtle Genome Consortium"/>
        </authorList>
    </citation>
    <scope>NUCLEOTIDE SEQUENCE [LARGE SCALE GENOMIC DNA]</scope>
    <source>
        <strain evidence="2">Daiwa-1</strain>
    </source>
</reference>
<proteinExistence type="predicted"/>
<reference evidence="1" key="3">
    <citation type="submission" date="2025-08" db="UniProtKB">
        <authorList>
            <consortium name="Ensembl"/>
        </authorList>
    </citation>
    <scope>IDENTIFICATION</scope>
</reference>
<protein>
    <recommendedName>
        <fullName evidence="3">DUF4371 domain-containing protein</fullName>
    </recommendedName>
</protein>
<organism evidence="1 2">
    <name type="scientific">Pelodiscus sinensis</name>
    <name type="common">Chinese softshell turtle</name>
    <name type="synonym">Trionyx sinensis</name>
    <dbReference type="NCBI Taxonomy" id="13735"/>
    <lineage>
        <taxon>Eukaryota</taxon>
        <taxon>Metazoa</taxon>
        <taxon>Chordata</taxon>
        <taxon>Craniata</taxon>
        <taxon>Vertebrata</taxon>
        <taxon>Euteleostomi</taxon>
        <taxon>Archelosauria</taxon>
        <taxon>Testudinata</taxon>
        <taxon>Testudines</taxon>
        <taxon>Cryptodira</taxon>
        <taxon>Trionychia</taxon>
        <taxon>Trionychidae</taxon>
        <taxon>Pelodiscus</taxon>
    </lineage>
</organism>
<dbReference type="GeneTree" id="ENSGT00940000160436"/>
<evidence type="ECO:0000313" key="2">
    <source>
        <dbReference type="Proteomes" id="UP000007267"/>
    </source>
</evidence>
<reference evidence="1" key="4">
    <citation type="submission" date="2025-09" db="UniProtKB">
        <authorList>
            <consortium name="Ensembl"/>
        </authorList>
    </citation>
    <scope>IDENTIFICATION</scope>
</reference>
<evidence type="ECO:0008006" key="3">
    <source>
        <dbReference type="Google" id="ProtNLM"/>
    </source>
</evidence>
<reference evidence="2" key="2">
    <citation type="journal article" date="2013" name="Nat. Genet.">
        <title>The draft genomes of soft-shell turtle and green sea turtle yield insights into the development and evolution of the turtle-specific body plan.</title>
        <authorList>
            <person name="Wang Z."/>
            <person name="Pascual-Anaya J."/>
            <person name="Zadissa A."/>
            <person name="Li W."/>
            <person name="Niimura Y."/>
            <person name="Huang Z."/>
            <person name="Li C."/>
            <person name="White S."/>
            <person name="Xiong Z."/>
            <person name="Fang D."/>
            <person name="Wang B."/>
            <person name="Ming Y."/>
            <person name="Chen Y."/>
            <person name="Zheng Y."/>
            <person name="Kuraku S."/>
            <person name="Pignatelli M."/>
            <person name="Herrero J."/>
            <person name="Beal K."/>
            <person name="Nozawa M."/>
            <person name="Li Q."/>
            <person name="Wang J."/>
            <person name="Zhang H."/>
            <person name="Yu L."/>
            <person name="Shigenobu S."/>
            <person name="Wang J."/>
            <person name="Liu J."/>
            <person name="Flicek P."/>
            <person name="Searle S."/>
            <person name="Wang J."/>
            <person name="Kuratani S."/>
            <person name="Yin Y."/>
            <person name="Aken B."/>
            <person name="Zhang G."/>
            <person name="Irie N."/>
        </authorList>
    </citation>
    <scope>NUCLEOTIDE SEQUENCE [LARGE SCALE GENOMIC DNA]</scope>
    <source>
        <strain evidence="2">Daiwa-1</strain>
    </source>
</reference>